<dbReference type="Proteomes" id="UP001058458">
    <property type="component" value="Chromosome"/>
</dbReference>
<evidence type="ECO:0000256" key="1">
    <source>
        <dbReference type="ARBA" id="ARBA00004651"/>
    </source>
</evidence>
<dbReference type="PANTHER" id="PTHR34820:SF4">
    <property type="entry name" value="INNER MEMBRANE PROTEIN YEBZ"/>
    <property type="match status" value="1"/>
</dbReference>
<dbReference type="GO" id="GO:0005886">
    <property type="term" value="C:plasma membrane"/>
    <property type="evidence" value="ECO:0007669"/>
    <property type="project" value="UniProtKB-SubCell"/>
</dbReference>
<evidence type="ECO:0000256" key="2">
    <source>
        <dbReference type="ARBA" id="ARBA00022475"/>
    </source>
</evidence>
<keyword evidence="3 6" id="KW-0812">Transmembrane</keyword>
<evidence type="ECO:0000256" key="4">
    <source>
        <dbReference type="ARBA" id="ARBA00022989"/>
    </source>
</evidence>
<dbReference type="InterPro" id="IPR032694">
    <property type="entry name" value="CopC/D"/>
</dbReference>
<keyword evidence="4 6" id="KW-1133">Transmembrane helix</keyword>
<feature type="transmembrane region" description="Helical" evidence="6">
    <location>
        <begin position="82"/>
        <end position="100"/>
    </location>
</feature>
<feature type="domain" description="Copper resistance protein D" evidence="7">
    <location>
        <begin position="174"/>
        <end position="270"/>
    </location>
</feature>
<feature type="transmembrane region" description="Helical" evidence="6">
    <location>
        <begin position="250"/>
        <end position="271"/>
    </location>
</feature>
<evidence type="ECO:0000259" key="7">
    <source>
        <dbReference type="Pfam" id="PF05425"/>
    </source>
</evidence>
<evidence type="ECO:0000313" key="9">
    <source>
        <dbReference type="Proteomes" id="UP001058458"/>
    </source>
</evidence>
<evidence type="ECO:0000256" key="3">
    <source>
        <dbReference type="ARBA" id="ARBA00022692"/>
    </source>
</evidence>
<dbReference type="GO" id="GO:0006825">
    <property type="term" value="P:copper ion transport"/>
    <property type="evidence" value="ECO:0007669"/>
    <property type="project" value="InterPro"/>
</dbReference>
<evidence type="ECO:0000256" key="6">
    <source>
        <dbReference type="SAM" id="Phobius"/>
    </source>
</evidence>
<dbReference type="EMBL" id="CP063414">
    <property type="protein sequence ID" value="UOE76894.1"/>
    <property type="molecule type" value="Genomic_DNA"/>
</dbReference>
<evidence type="ECO:0000313" key="8">
    <source>
        <dbReference type="EMBL" id="UOE76894.1"/>
    </source>
</evidence>
<feature type="transmembrane region" description="Helical" evidence="6">
    <location>
        <begin position="7"/>
        <end position="27"/>
    </location>
</feature>
<feature type="transmembrane region" description="Helical" evidence="6">
    <location>
        <begin position="178"/>
        <end position="198"/>
    </location>
</feature>
<feature type="transmembrane region" description="Helical" evidence="6">
    <location>
        <begin position="340"/>
        <end position="361"/>
    </location>
</feature>
<name>A0AB38QZJ8_PARTM</name>
<dbReference type="RefSeq" id="WP_256834142.1">
    <property type="nucleotide sequence ID" value="NZ_CP063414.1"/>
</dbReference>
<organism evidence="8 9">
    <name type="scientific">Parageobacillus thermoglucosidasius</name>
    <name type="common">Geobacillus thermoglucosidasius</name>
    <dbReference type="NCBI Taxonomy" id="1426"/>
    <lineage>
        <taxon>Bacteria</taxon>
        <taxon>Bacillati</taxon>
        <taxon>Bacillota</taxon>
        <taxon>Bacilli</taxon>
        <taxon>Bacillales</taxon>
        <taxon>Anoxybacillaceae</taxon>
        <taxon>Parageobacillus</taxon>
    </lineage>
</organism>
<sequence length="362" mass="40477">MIYLSELLLYVCFCIVVGNQLLAFVPADKRPTIAVPNWLINLCIIGIALLSFSPVLRVTLIFTKEYNVGFGTIFKGILMDFNIGHAWLVTLFLCLILLLVRILKKITNDPILEYMGAVLTFALILAFGWASHCTASYGLKGFIPHAIHFLSVTIWIGILLVVGWFSKNSDNWLKFLKWFSPIAFICVITTMSTGFFLMNLLVPDYVNSWIVSYGQALLIKHLFIIPLLTFALINGVLVRRKLNINPNFNPIPWVRAESVMALLVFTAMAVMGQQSTPENIAAIIKFEKPSWLFEAFYNGKIEQNISIHFGVNALSIALAIAAILFLIALVVLFRRKDNVFLSGVCGVLFVICAYVSLMIGVV</sequence>
<dbReference type="InterPro" id="IPR008457">
    <property type="entry name" value="Cu-R_CopD_dom"/>
</dbReference>
<feature type="transmembrane region" description="Helical" evidence="6">
    <location>
        <begin position="218"/>
        <end position="238"/>
    </location>
</feature>
<dbReference type="PANTHER" id="PTHR34820">
    <property type="entry name" value="INNER MEMBRANE PROTEIN YEBZ"/>
    <property type="match status" value="1"/>
</dbReference>
<keyword evidence="2" id="KW-1003">Cell membrane</keyword>
<feature type="transmembrane region" description="Helical" evidence="6">
    <location>
        <begin position="112"/>
        <end position="130"/>
    </location>
</feature>
<reference evidence="8" key="1">
    <citation type="submission" date="2020-10" db="EMBL/GenBank/DDBJ databases">
        <authorList>
            <person name="Delgado J.A."/>
            <person name="Gonzalez J.M."/>
        </authorList>
    </citation>
    <scope>NUCLEOTIDE SEQUENCE</scope>
    <source>
        <strain evidence="8">23.6</strain>
    </source>
</reference>
<dbReference type="AlphaFoldDB" id="A0AB38QZJ8"/>
<feature type="transmembrane region" description="Helical" evidence="6">
    <location>
        <begin position="313"/>
        <end position="333"/>
    </location>
</feature>
<feature type="transmembrane region" description="Helical" evidence="6">
    <location>
        <begin position="39"/>
        <end position="62"/>
    </location>
</feature>
<keyword evidence="5 6" id="KW-0472">Membrane</keyword>
<accession>A0AB38QZJ8</accession>
<feature type="transmembrane region" description="Helical" evidence="6">
    <location>
        <begin position="142"/>
        <end position="166"/>
    </location>
</feature>
<proteinExistence type="predicted"/>
<evidence type="ECO:0000256" key="5">
    <source>
        <dbReference type="ARBA" id="ARBA00023136"/>
    </source>
</evidence>
<dbReference type="Pfam" id="PF05425">
    <property type="entry name" value="CopD"/>
    <property type="match status" value="1"/>
</dbReference>
<gene>
    <name evidence="8" type="ORF">IMI45_03250</name>
</gene>
<protein>
    <submittedName>
        <fullName evidence="8">CopD family protein</fullName>
    </submittedName>
</protein>
<comment type="subcellular location">
    <subcellularLocation>
        <location evidence="1">Cell membrane</location>
        <topology evidence="1">Multi-pass membrane protein</topology>
    </subcellularLocation>
</comment>